<name>A0ABN9UX60_9DINO</name>
<evidence type="ECO:0000313" key="1">
    <source>
        <dbReference type="EMBL" id="CAK0864727.1"/>
    </source>
</evidence>
<gene>
    <name evidence="1" type="ORF">PCOR1329_LOCUS52515</name>
</gene>
<evidence type="ECO:0000313" key="2">
    <source>
        <dbReference type="Proteomes" id="UP001189429"/>
    </source>
</evidence>
<keyword evidence="2" id="KW-1185">Reference proteome</keyword>
<proteinExistence type="predicted"/>
<organism evidence="1 2">
    <name type="scientific">Prorocentrum cordatum</name>
    <dbReference type="NCBI Taxonomy" id="2364126"/>
    <lineage>
        <taxon>Eukaryota</taxon>
        <taxon>Sar</taxon>
        <taxon>Alveolata</taxon>
        <taxon>Dinophyceae</taxon>
        <taxon>Prorocentrales</taxon>
        <taxon>Prorocentraceae</taxon>
        <taxon>Prorocentrum</taxon>
    </lineage>
</organism>
<dbReference type="EMBL" id="CAUYUJ010016393">
    <property type="protein sequence ID" value="CAK0864727.1"/>
    <property type="molecule type" value="Genomic_DNA"/>
</dbReference>
<accession>A0ABN9UX60</accession>
<comment type="caution">
    <text evidence="1">The sequence shown here is derived from an EMBL/GenBank/DDBJ whole genome shotgun (WGS) entry which is preliminary data.</text>
</comment>
<reference evidence="1" key="1">
    <citation type="submission" date="2023-10" db="EMBL/GenBank/DDBJ databases">
        <authorList>
            <person name="Chen Y."/>
            <person name="Shah S."/>
            <person name="Dougan E. K."/>
            <person name="Thang M."/>
            <person name="Chan C."/>
        </authorList>
    </citation>
    <scope>NUCLEOTIDE SEQUENCE [LARGE SCALE GENOMIC DNA]</scope>
</reference>
<dbReference type="Proteomes" id="UP001189429">
    <property type="component" value="Unassembled WGS sequence"/>
</dbReference>
<protein>
    <submittedName>
        <fullName evidence="1">Uncharacterized protein</fullName>
    </submittedName>
</protein>
<sequence length="390" mass="41456">MAAATAKQDETQQEQFAAQVAIVAIEISAHGFQAPSFLRGASVLQGDPLSSSFCALGTDPPAPGSRAAVAREGAFRHCADDVSIPLWELTATTPTQHLRDLVRRATGWLSFTPCSPATRVFGLSDSIRASLPAFTYAGSMAGLVVAGPMGDAPPLGGARWSRCFRRGEGGGRHCAMSTAPTEYAGSPGAVSLAVGESGLQGELSAGWPQGPAAPRGAALDAALAGVESAAARAALLELRGLLAEEAQQRALSIGRLEREVERLRAVHEETRGSTPGAAGALLSQWAGQELTRLGAAQEKLGHTVESFLESSRRRRWRSKRGLLDDRVSQLDERASAHARHCAELSCRARVRQAAVPPRERATLREGRVGHRRLQRPVPRDRIFTPSKYLS</sequence>